<dbReference type="Proteomes" id="UP000243784">
    <property type="component" value="Chromosome"/>
</dbReference>
<keyword evidence="2" id="KW-1185">Reference proteome</keyword>
<dbReference type="KEGG" id="rpla:A4Z71_00720"/>
<evidence type="ECO:0008006" key="3">
    <source>
        <dbReference type="Google" id="ProtNLM"/>
    </source>
</evidence>
<gene>
    <name evidence="1" type="ORF">A4Z71_00720</name>
</gene>
<proteinExistence type="predicted"/>
<evidence type="ECO:0000313" key="2">
    <source>
        <dbReference type="Proteomes" id="UP000243784"/>
    </source>
</evidence>
<dbReference type="EMBL" id="CP015208">
    <property type="protein sequence ID" value="AOY55573.1"/>
    <property type="molecule type" value="Genomic_DNA"/>
</dbReference>
<organism evidence="1 2">
    <name type="scientific">Candidatus Rhodoluna planktonica</name>
    <dbReference type="NCBI Taxonomy" id="535712"/>
    <lineage>
        <taxon>Bacteria</taxon>
        <taxon>Bacillati</taxon>
        <taxon>Actinomycetota</taxon>
        <taxon>Actinomycetes</taxon>
        <taxon>Micrococcales</taxon>
        <taxon>Microbacteriaceae</taxon>
        <taxon>Luna cluster</taxon>
        <taxon>Luna-1 subcluster</taxon>
        <taxon>Rhodoluna</taxon>
    </lineage>
</organism>
<dbReference type="InterPro" id="IPR036271">
    <property type="entry name" value="Tet_transcr_reg_TetR-rel_C_sf"/>
</dbReference>
<reference evidence="1 2" key="1">
    <citation type="journal article" date="2016" name="Biochim. Biophys. Acta">
        <title>Photochemical characterization of actinorhodopsin and its functional existence in the natural host.</title>
        <authorList>
            <person name="Nakamura S."/>
            <person name="Kikukawa T."/>
            <person name="Tamogami J."/>
            <person name="Kamiya M."/>
            <person name="Aizawa T."/>
            <person name="Hahn M.W."/>
            <person name="Ihara K."/>
            <person name="Kamo N."/>
            <person name="Demura M."/>
        </authorList>
    </citation>
    <scope>NUCLEOTIDE SEQUENCE [LARGE SCALE GENOMIC DNA]</scope>
    <source>
        <strain evidence="1 2">MWH-Dar1</strain>
    </source>
</reference>
<dbReference type="AlphaFoldDB" id="A0A1D9DXP3"/>
<accession>A0A1D9DXP3</accession>
<sequence length="93" mass="10437">MGNTMGRPMLRQALAEVQNELTSGLTEVMEILRDRKMLKPHLTPRSAAVMVLGMLHGKVVAELDTDPIHEHEWNQAMLSAFSGLFVIDNQLRV</sequence>
<protein>
    <recommendedName>
        <fullName evidence="3">Tetracyclin repressor-like C-terminal domain-containing protein</fullName>
    </recommendedName>
</protein>
<evidence type="ECO:0000313" key="1">
    <source>
        <dbReference type="EMBL" id="AOY55573.1"/>
    </source>
</evidence>
<dbReference type="STRING" id="535712.A4Z71_00720"/>
<dbReference type="SUPFAM" id="SSF48498">
    <property type="entry name" value="Tetracyclin repressor-like, C-terminal domain"/>
    <property type="match status" value="1"/>
</dbReference>
<name>A0A1D9DXP3_9MICO</name>